<gene>
    <name evidence="3" type="ORF">LTR77_003909</name>
</gene>
<dbReference type="InterPro" id="IPR036291">
    <property type="entry name" value="NAD(P)-bd_dom_sf"/>
</dbReference>
<dbReference type="PRINTS" id="PR00081">
    <property type="entry name" value="GDHRDH"/>
</dbReference>
<evidence type="ECO:0000313" key="4">
    <source>
        <dbReference type="Proteomes" id="UP001337655"/>
    </source>
</evidence>
<evidence type="ECO:0000256" key="2">
    <source>
        <dbReference type="ARBA" id="ARBA00023002"/>
    </source>
</evidence>
<dbReference type="InterPro" id="IPR002347">
    <property type="entry name" value="SDR_fam"/>
</dbReference>
<dbReference type="Pfam" id="PF00106">
    <property type="entry name" value="adh_short"/>
    <property type="match status" value="1"/>
</dbReference>
<dbReference type="PANTHER" id="PTHR42760:SF37">
    <property type="entry name" value="CLAVALDEHYDE DEHYDROGENASE"/>
    <property type="match status" value="1"/>
</dbReference>
<dbReference type="GeneID" id="89925255"/>
<evidence type="ECO:0000313" key="3">
    <source>
        <dbReference type="EMBL" id="KAK5172271.1"/>
    </source>
</evidence>
<protein>
    <recommendedName>
        <fullName evidence="5">NAD(P)-binding protein</fullName>
    </recommendedName>
</protein>
<comment type="similarity">
    <text evidence="1">Belongs to the short-chain dehydrogenases/reductases (SDR) family.</text>
</comment>
<comment type="caution">
    <text evidence="3">The sequence shown here is derived from an EMBL/GenBank/DDBJ whole genome shotgun (WGS) entry which is preliminary data.</text>
</comment>
<evidence type="ECO:0000256" key="1">
    <source>
        <dbReference type="ARBA" id="ARBA00006484"/>
    </source>
</evidence>
<dbReference type="Gene3D" id="3.40.50.720">
    <property type="entry name" value="NAD(P)-binding Rossmann-like Domain"/>
    <property type="match status" value="1"/>
</dbReference>
<dbReference type="SUPFAM" id="SSF51735">
    <property type="entry name" value="NAD(P)-binding Rossmann-fold domains"/>
    <property type="match status" value="1"/>
</dbReference>
<keyword evidence="4" id="KW-1185">Reference proteome</keyword>
<keyword evidence="2" id="KW-0560">Oxidoreductase</keyword>
<dbReference type="CDD" id="cd05233">
    <property type="entry name" value="SDR_c"/>
    <property type="match status" value="1"/>
</dbReference>
<dbReference type="EMBL" id="JAVRRT010000005">
    <property type="protein sequence ID" value="KAK5172271.1"/>
    <property type="molecule type" value="Genomic_DNA"/>
</dbReference>
<accession>A0AAV9PHZ0</accession>
<dbReference type="Proteomes" id="UP001337655">
    <property type="component" value="Unassembled WGS sequence"/>
</dbReference>
<dbReference type="RefSeq" id="XP_064661115.1">
    <property type="nucleotide sequence ID" value="XM_064801164.1"/>
</dbReference>
<sequence length="310" mass="33502">MSYDRSDQALAYTVPFQLTKKIHRSVPDALQPETKEAQAAAQGKIVVITGGGTGIGAASAKVWVRAGAAGVVIAGRRQEKLDETVCELEKLKKTDTIIFGVSTDVKLEASVDNLFKQVNKRFNRPADVVFANAGVVTDPKPLTEETVERWWNVYEINVLGAHNTVRSWINSQPDPSKPVGTIINVNTGLAGFIAPGMSAYSTSKLAAHRYMEYVAAEFPSLRTFTLLPGIVATDMATEATDFAPYAKDEGEQTGALGLYLASSRGDWLNGSLTSVNWDLEEMEAHKDKIADGMLKIKWVPVLPCSGGEGI</sequence>
<proteinExistence type="inferred from homology"/>
<dbReference type="PANTHER" id="PTHR42760">
    <property type="entry name" value="SHORT-CHAIN DEHYDROGENASES/REDUCTASES FAMILY MEMBER"/>
    <property type="match status" value="1"/>
</dbReference>
<evidence type="ECO:0008006" key="5">
    <source>
        <dbReference type="Google" id="ProtNLM"/>
    </source>
</evidence>
<dbReference type="GO" id="GO:0016616">
    <property type="term" value="F:oxidoreductase activity, acting on the CH-OH group of donors, NAD or NADP as acceptor"/>
    <property type="evidence" value="ECO:0007669"/>
    <property type="project" value="TreeGrafter"/>
</dbReference>
<organism evidence="3 4">
    <name type="scientific">Saxophila tyrrhenica</name>
    <dbReference type="NCBI Taxonomy" id="1690608"/>
    <lineage>
        <taxon>Eukaryota</taxon>
        <taxon>Fungi</taxon>
        <taxon>Dikarya</taxon>
        <taxon>Ascomycota</taxon>
        <taxon>Pezizomycotina</taxon>
        <taxon>Dothideomycetes</taxon>
        <taxon>Dothideomycetidae</taxon>
        <taxon>Mycosphaerellales</taxon>
        <taxon>Extremaceae</taxon>
        <taxon>Saxophila</taxon>
    </lineage>
</organism>
<dbReference type="AlphaFoldDB" id="A0AAV9PHZ0"/>
<reference evidence="3 4" key="1">
    <citation type="submission" date="2023-08" db="EMBL/GenBank/DDBJ databases">
        <title>Black Yeasts Isolated from many extreme environments.</title>
        <authorList>
            <person name="Coleine C."/>
            <person name="Stajich J.E."/>
            <person name="Selbmann L."/>
        </authorList>
    </citation>
    <scope>NUCLEOTIDE SEQUENCE [LARGE SCALE GENOMIC DNA]</scope>
    <source>
        <strain evidence="3 4">CCFEE 5935</strain>
    </source>
</reference>
<name>A0AAV9PHZ0_9PEZI</name>